<dbReference type="EMBL" id="JBHSYM010000072">
    <property type="protein sequence ID" value="MFC7016012.1"/>
    <property type="molecule type" value="Genomic_DNA"/>
</dbReference>
<feature type="transmembrane region" description="Helical" evidence="1">
    <location>
        <begin position="51"/>
        <end position="71"/>
    </location>
</feature>
<keyword evidence="1" id="KW-1133">Transmembrane helix</keyword>
<feature type="transmembrane region" description="Helical" evidence="1">
    <location>
        <begin position="12"/>
        <end position="39"/>
    </location>
</feature>
<evidence type="ECO:0000313" key="3">
    <source>
        <dbReference type="Proteomes" id="UP001596409"/>
    </source>
</evidence>
<organism evidence="2 3">
    <name type="scientific">Streptomyces viridiviolaceus</name>
    <dbReference type="NCBI Taxonomy" id="68282"/>
    <lineage>
        <taxon>Bacteria</taxon>
        <taxon>Bacillati</taxon>
        <taxon>Actinomycetota</taxon>
        <taxon>Actinomycetes</taxon>
        <taxon>Kitasatosporales</taxon>
        <taxon>Streptomycetaceae</taxon>
        <taxon>Streptomyces</taxon>
    </lineage>
</organism>
<protein>
    <submittedName>
        <fullName evidence="2">Uncharacterized protein</fullName>
    </submittedName>
</protein>
<dbReference type="Proteomes" id="UP001596409">
    <property type="component" value="Unassembled WGS sequence"/>
</dbReference>
<comment type="caution">
    <text evidence="2">The sequence shown here is derived from an EMBL/GenBank/DDBJ whole genome shotgun (WGS) entry which is preliminary data.</text>
</comment>
<accession>A0ABW2EBC7</accession>
<keyword evidence="1" id="KW-0812">Transmembrane</keyword>
<evidence type="ECO:0000313" key="2">
    <source>
        <dbReference type="EMBL" id="MFC7016012.1"/>
    </source>
</evidence>
<name>A0ABW2EBC7_9ACTN</name>
<dbReference type="RefSeq" id="WP_189880403.1">
    <property type="nucleotide sequence ID" value="NZ_BMWA01000041.1"/>
</dbReference>
<evidence type="ECO:0000256" key="1">
    <source>
        <dbReference type="SAM" id="Phobius"/>
    </source>
</evidence>
<proteinExistence type="predicted"/>
<gene>
    <name evidence="2" type="ORF">ACFQMH_30800</name>
</gene>
<keyword evidence="3" id="KW-1185">Reference proteome</keyword>
<sequence length="78" mass="7580">MSAHIHSAKTAGGLLGFLVGGAGGFLLTEAVGGLVVVGFDRTLNVDGTPPLLAAFIAVPILAALAGATIGARKAGRGR</sequence>
<keyword evidence="1" id="KW-0472">Membrane</keyword>
<reference evidence="3" key="1">
    <citation type="journal article" date="2019" name="Int. J. Syst. Evol. Microbiol.">
        <title>The Global Catalogue of Microorganisms (GCM) 10K type strain sequencing project: providing services to taxonomists for standard genome sequencing and annotation.</title>
        <authorList>
            <consortium name="The Broad Institute Genomics Platform"/>
            <consortium name="The Broad Institute Genome Sequencing Center for Infectious Disease"/>
            <person name="Wu L."/>
            <person name="Ma J."/>
        </authorList>
    </citation>
    <scope>NUCLEOTIDE SEQUENCE [LARGE SCALE GENOMIC DNA]</scope>
    <source>
        <strain evidence="3">JCM 4855</strain>
    </source>
</reference>